<feature type="compositionally biased region" description="Low complexity" evidence="8">
    <location>
        <begin position="574"/>
        <end position="583"/>
    </location>
</feature>
<evidence type="ECO:0000313" key="12">
    <source>
        <dbReference type="Proteomes" id="UP001415857"/>
    </source>
</evidence>
<evidence type="ECO:0000256" key="9">
    <source>
        <dbReference type="SAM" id="Phobius"/>
    </source>
</evidence>
<dbReference type="GO" id="GO:0005385">
    <property type="term" value="F:zinc ion transmembrane transporter activity"/>
    <property type="evidence" value="ECO:0007669"/>
    <property type="project" value="InterPro"/>
</dbReference>
<feature type="transmembrane region" description="Helical" evidence="9">
    <location>
        <begin position="440"/>
        <end position="460"/>
    </location>
</feature>
<feature type="transmembrane region" description="Helical" evidence="9">
    <location>
        <begin position="262"/>
        <end position="279"/>
    </location>
</feature>
<feature type="transmembrane region" description="Helical" evidence="9">
    <location>
        <begin position="466"/>
        <end position="486"/>
    </location>
</feature>
<evidence type="ECO:0000256" key="4">
    <source>
        <dbReference type="ARBA" id="ARBA00022692"/>
    </source>
</evidence>
<feature type="transmembrane region" description="Helical" evidence="9">
    <location>
        <begin position="78"/>
        <end position="98"/>
    </location>
</feature>
<feature type="compositionally biased region" description="Basic residues" evidence="8">
    <location>
        <begin position="712"/>
        <end position="739"/>
    </location>
</feature>
<feature type="compositionally biased region" description="Basic and acidic residues" evidence="8">
    <location>
        <begin position="681"/>
        <end position="698"/>
    </location>
</feature>
<proteinExistence type="inferred from homology"/>
<evidence type="ECO:0000313" key="11">
    <source>
        <dbReference type="EMBL" id="KAK9272110.1"/>
    </source>
</evidence>
<keyword evidence="5 9" id="KW-1133">Transmembrane helix</keyword>
<evidence type="ECO:0000259" key="10">
    <source>
        <dbReference type="Pfam" id="PF01545"/>
    </source>
</evidence>
<dbReference type="EMBL" id="JBBPBK010000013">
    <property type="protein sequence ID" value="KAK9272110.1"/>
    <property type="molecule type" value="Genomic_DNA"/>
</dbReference>
<feature type="compositionally biased region" description="Basic residues" evidence="8">
    <location>
        <begin position="670"/>
        <end position="680"/>
    </location>
</feature>
<feature type="compositionally biased region" description="Basic residues" evidence="8">
    <location>
        <begin position="1"/>
        <end position="18"/>
    </location>
</feature>
<keyword evidence="6" id="KW-0406">Ion transport</keyword>
<name>A0AAP0NFS6_LIQFO</name>
<comment type="subcellular location">
    <subcellularLocation>
        <location evidence="1">Membrane</location>
        <topology evidence="1">Multi-pass membrane protein</topology>
    </subcellularLocation>
</comment>
<dbReference type="InterPro" id="IPR002524">
    <property type="entry name" value="Cation_efflux"/>
</dbReference>
<dbReference type="InterPro" id="IPR027469">
    <property type="entry name" value="Cation_efflux_TMD_sf"/>
</dbReference>
<feature type="domain" description="Cation efflux protein transmembrane" evidence="10">
    <location>
        <begin position="807"/>
        <end position="876"/>
    </location>
</feature>
<feature type="compositionally biased region" description="Basic and acidic residues" evidence="8">
    <location>
        <begin position="753"/>
        <end position="764"/>
    </location>
</feature>
<keyword evidence="7 9" id="KW-0472">Membrane</keyword>
<dbReference type="SUPFAM" id="SSF161111">
    <property type="entry name" value="Cation efflux protein transmembrane domain-like"/>
    <property type="match status" value="1"/>
</dbReference>
<dbReference type="AlphaFoldDB" id="A0AAP0NFS6"/>
<evidence type="ECO:0000256" key="3">
    <source>
        <dbReference type="ARBA" id="ARBA00022448"/>
    </source>
</evidence>
<feature type="transmembrane region" description="Helical" evidence="9">
    <location>
        <begin position="221"/>
        <end position="238"/>
    </location>
</feature>
<protein>
    <recommendedName>
        <fullName evidence="10">Cation efflux protein transmembrane domain-containing protein</fullName>
    </recommendedName>
</protein>
<dbReference type="InterPro" id="IPR045316">
    <property type="entry name" value="Msc2-like"/>
</dbReference>
<dbReference type="GO" id="GO:0006882">
    <property type="term" value="P:intracellular zinc ion homeostasis"/>
    <property type="evidence" value="ECO:0007669"/>
    <property type="project" value="InterPro"/>
</dbReference>
<evidence type="ECO:0000256" key="2">
    <source>
        <dbReference type="ARBA" id="ARBA00008873"/>
    </source>
</evidence>
<dbReference type="InterPro" id="IPR058533">
    <property type="entry name" value="Cation_efflux_TM"/>
</dbReference>
<dbReference type="GO" id="GO:0005794">
    <property type="term" value="C:Golgi apparatus"/>
    <property type="evidence" value="ECO:0007669"/>
    <property type="project" value="TreeGrafter"/>
</dbReference>
<comment type="caution">
    <text evidence="11">The sequence shown here is derived from an EMBL/GenBank/DDBJ whole genome shotgun (WGS) entry which is preliminary data.</text>
</comment>
<feature type="compositionally biased region" description="Low complexity" evidence="8">
    <location>
        <begin position="740"/>
        <end position="749"/>
    </location>
</feature>
<feature type="region of interest" description="Disordered" evidence="8">
    <location>
        <begin position="657"/>
        <end position="797"/>
    </location>
</feature>
<feature type="transmembrane region" description="Helical" evidence="9">
    <location>
        <begin position="158"/>
        <end position="176"/>
    </location>
</feature>
<evidence type="ECO:0000256" key="6">
    <source>
        <dbReference type="ARBA" id="ARBA00023065"/>
    </source>
</evidence>
<reference evidence="11 12" key="1">
    <citation type="journal article" date="2024" name="Plant J.">
        <title>Genome sequences and population genomics reveal climatic adaptation and genomic divergence between two closely related sweetgum species.</title>
        <authorList>
            <person name="Xu W.Q."/>
            <person name="Ren C.Q."/>
            <person name="Zhang X.Y."/>
            <person name="Comes H.P."/>
            <person name="Liu X.H."/>
            <person name="Li Y.G."/>
            <person name="Kettle C.J."/>
            <person name="Jalonen R."/>
            <person name="Gaisberger H."/>
            <person name="Ma Y.Z."/>
            <person name="Qiu Y.X."/>
        </authorList>
    </citation>
    <scope>NUCLEOTIDE SEQUENCE [LARGE SCALE GENOMIC DNA]</scope>
    <source>
        <strain evidence="11">Hangzhou</strain>
    </source>
</reference>
<keyword evidence="3" id="KW-0813">Transport</keyword>
<feature type="transmembrane region" description="Helical" evidence="9">
    <location>
        <begin position="104"/>
        <end position="127"/>
    </location>
</feature>
<keyword evidence="12" id="KW-1185">Reference proteome</keyword>
<feature type="transmembrane region" description="Helical" evidence="9">
    <location>
        <begin position="385"/>
        <end position="402"/>
    </location>
</feature>
<evidence type="ECO:0000256" key="7">
    <source>
        <dbReference type="ARBA" id="ARBA00023136"/>
    </source>
</evidence>
<dbReference type="Proteomes" id="UP001415857">
    <property type="component" value="Unassembled WGS sequence"/>
</dbReference>
<feature type="transmembrane region" description="Helical" evidence="9">
    <location>
        <begin position="538"/>
        <end position="561"/>
    </location>
</feature>
<feature type="transmembrane region" description="Helical" evidence="9">
    <location>
        <begin position="819"/>
        <end position="840"/>
    </location>
</feature>
<evidence type="ECO:0000256" key="5">
    <source>
        <dbReference type="ARBA" id="ARBA00022989"/>
    </source>
</evidence>
<sequence length="970" mass="109505">MADQHHHHHHHQLHRPHRLSVPARSTTPASLAAATSSSSSSRPYPIYPYISTPTPTPSKQRLSSSLSSFTTKSNKSSLSFLFLLLLSLRSLYSLLPFLRSSPAFSLFPFSFLVSLLSFLLTLFFSLFTSSSSHKDPFQHKPNQPIFSLTLITQSQHRLLVAKSLLLAIVFLLRFQALRYCGTAAMILAELSGNVAARFVTEGRNRNFGDRNRNKSSKVRGFFALFIGLFLLSISWDRIECFPLSSSIVDIWGFSVFPRENCVRFMPMLLPFLSGFLGCYERVSMNWGTVRQLGRKRVRLISLFFTTVVLFFPAVISILMYEAEGDGVSIGNLSWPLANTVLFGVLLSENYSDEKLVSSKDFQREFLVTFVCTLVLELFYFPELSLWGLLLCGFLLWIAVRELDPAYLSYLESESDSSESFTTLIMKPIRHILSERKSRKIALFLLINTGYMVVEFVAGFMSNSLGLISDACHMLFDCAALAIGLYASYISRLPANNQFNYGRGRFEVLSGYVNAVFLVLVGALIVLESLERILDPQEISTNSLLTVSIGGLLVNVVGLIFFHEEHHHAHGGSGSCSHSQSQSHSHSHHHHHSNNHVGHDHKVHSGYQECLSVSVDCPEKSCVGHDNRHNDHLEDHDCNRHGHTGKCTEEKKNISTNCHGHHHDHDNPGHHHDHHDHGHQHDHHDHHDHGQHDHCDHHGRDHHHNHHDSGHQHDHHGHIHQNDHHHHHEHHHDHANHHVHGSIPLSSSRSLHSHSHEGHAGEDSHFQGGDSRSHAQSSDCKNSSLEGSGSQLRKLPPDDKLLEEPQKHHHHHIDHNMEGIFLHVLADTMGSVGVVLSTLLIKYKGWLVADPACSIFISVLIVASVIPLLRNSAEVLLQRVPRAHEQDLKEGLDDVMKIKGVCGIQNLHVWSFTNTDVVGTLHLHVSTETDKASTKAQYHIMILSQIYFQELRQHEMSFDKIQSRRDAYFLH</sequence>
<dbReference type="PANTHER" id="PTHR45755:SF4">
    <property type="entry name" value="ZINC TRANSPORTER 7"/>
    <property type="match status" value="1"/>
</dbReference>
<feature type="region of interest" description="Disordered" evidence="8">
    <location>
        <begin position="1"/>
        <end position="21"/>
    </location>
</feature>
<dbReference type="PANTHER" id="PTHR45755">
    <property type="match status" value="1"/>
</dbReference>
<keyword evidence="4 9" id="KW-0812">Transmembrane</keyword>
<comment type="similarity">
    <text evidence="2">Belongs to the cation diffusion facilitator (CDF) transporter (TC 2.A.4) family. SLC30A subfamily.</text>
</comment>
<dbReference type="NCBIfam" id="TIGR01297">
    <property type="entry name" value="CDF"/>
    <property type="match status" value="2"/>
</dbReference>
<dbReference type="FunFam" id="1.20.1510.10:FF:000033">
    <property type="entry name" value="Unplaced genomic scaffold supercont1.9, whole genome shotgun sequence"/>
    <property type="match status" value="1"/>
</dbReference>
<feature type="region of interest" description="Disordered" evidence="8">
    <location>
        <begin position="570"/>
        <end position="601"/>
    </location>
</feature>
<dbReference type="Gene3D" id="1.20.1510.10">
    <property type="entry name" value="Cation efflux protein transmembrane domain"/>
    <property type="match status" value="2"/>
</dbReference>
<feature type="compositionally biased region" description="Basic residues" evidence="8">
    <location>
        <begin position="584"/>
        <end position="601"/>
    </location>
</feature>
<gene>
    <name evidence="11" type="ORF">L1049_002479</name>
</gene>
<evidence type="ECO:0000256" key="8">
    <source>
        <dbReference type="SAM" id="MobiDB-lite"/>
    </source>
</evidence>
<feature type="domain" description="Cation efflux protein transmembrane" evidence="10">
    <location>
        <begin position="441"/>
        <end position="577"/>
    </location>
</feature>
<organism evidence="11 12">
    <name type="scientific">Liquidambar formosana</name>
    <name type="common">Formosan gum</name>
    <dbReference type="NCBI Taxonomy" id="63359"/>
    <lineage>
        <taxon>Eukaryota</taxon>
        <taxon>Viridiplantae</taxon>
        <taxon>Streptophyta</taxon>
        <taxon>Embryophyta</taxon>
        <taxon>Tracheophyta</taxon>
        <taxon>Spermatophyta</taxon>
        <taxon>Magnoliopsida</taxon>
        <taxon>eudicotyledons</taxon>
        <taxon>Gunneridae</taxon>
        <taxon>Pentapetalae</taxon>
        <taxon>Saxifragales</taxon>
        <taxon>Altingiaceae</taxon>
        <taxon>Liquidambar</taxon>
    </lineage>
</organism>
<feature type="transmembrane region" description="Helical" evidence="9">
    <location>
        <begin position="299"/>
        <end position="320"/>
    </location>
</feature>
<dbReference type="GO" id="GO:0016020">
    <property type="term" value="C:membrane"/>
    <property type="evidence" value="ECO:0007669"/>
    <property type="project" value="UniProtKB-SubCell"/>
</dbReference>
<feature type="transmembrane region" description="Helical" evidence="9">
    <location>
        <begin position="846"/>
        <end position="868"/>
    </location>
</feature>
<feature type="compositionally biased region" description="Polar residues" evidence="8">
    <location>
        <begin position="773"/>
        <end position="790"/>
    </location>
</feature>
<evidence type="ECO:0000256" key="1">
    <source>
        <dbReference type="ARBA" id="ARBA00004141"/>
    </source>
</evidence>
<dbReference type="Pfam" id="PF01545">
    <property type="entry name" value="Cation_efflux"/>
    <property type="match status" value="2"/>
</dbReference>
<feature type="transmembrane region" description="Helical" evidence="9">
    <location>
        <begin position="507"/>
        <end position="526"/>
    </location>
</feature>
<accession>A0AAP0NFS6</accession>